<organism evidence="1">
    <name type="scientific">Nothobranchius rachovii</name>
    <name type="common">bluefin notho</name>
    <dbReference type="NCBI Taxonomy" id="451742"/>
    <lineage>
        <taxon>Eukaryota</taxon>
        <taxon>Metazoa</taxon>
        <taxon>Chordata</taxon>
        <taxon>Craniata</taxon>
        <taxon>Vertebrata</taxon>
        <taxon>Euteleostomi</taxon>
        <taxon>Actinopterygii</taxon>
        <taxon>Neopterygii</taxon>
        <taxon>Teleostei</taxon>
        <taxon>Neoteleostei</taxon>
        <taxon>Acanthomorphata</taxon>
        <taxon>Ovalentaria</taxon>
        <taxon>Atherinomorphae</taxon>
        <taxon>Cyprinodontiformes</taxon>
        <taxon>Nothobranchiidae</taxon>
        <taxon>Nothobranchius</taxon>
    </lineage>
</organism>
<gene>
    <name evidence="1" type="primary">Nfu_g_1_003426</name>
</gene>
<dbReference type="EMBL" id="HAEH01022555">
    <property type="protein sequence ID" value="SBS14157.1"/>
    <property type="molecule type" value="Transcribed_RNA"/>
</dbReference>
<name>A0A1A8S878_9TELE</name>
<feature type="non-terminal residue" evidence="1">
    <location>
        <position position="1"/>
    </location>
</feature>
<reference evidence="1" key="1">
    <citation type="submission" date="2016-05" db="EMBL/GenBank/DDBJ databases">
        <authorList>
            <person name="Lavstsen T."/>
            <person name="Jespersen J.S."/>
        </authorList>
    </citation>
    <scope>NUCLEOTIDE SEQUENCE</scope>
    <source>
        <tissue evidence="1">Brain</tissue>
    </source>
</reference>
<feature type="non-terminal residue" evidence="1">
    <location>
        <position position="56"/>
    </location>
</feature>
<protein>
    <submittedName>
        <fullName evidence="1">Uncharacterized protein</fullName>
    </submittedName>
</protein>
<accession>A0A1A8S878</accession>
<reference evidence="1" key="2">
    <citation type="submission" date="2016-06" db="EMBL/GenBank/DDBJ databases">
        <title>The genome of a short-lived fish provides insights into sex chromosome evolution and the genetic control of aging.</title>
        <authorList>
            <person name="Reichwald K."/>
            <person name="Felder M."/>
            <person name="Petzold A."/>
            <person name="Koch P."/>
            <person name="Groth M."/>
            <person name="Platzer M."/>
        </authorList>
    </citation>
    <scope>NUCLEOTIDE SEQUENCE</scope>
    <source>
        <tissue evidence="1">Brain</tissue>
    </source>
</reference>
<proteinExistence type="predicted"/>
<dbReference type="AlphaFoldDB" id="A0A1A8S878"/>
<sequence length="56" mass="6248">SIREVTKLWISIEAESSQLKLISPLLHSPQSWVLSCSWKIPVPSLINCLNCFTPPG</sequence>
<evidence type="ECO:0000313" key="1">
    <source>
        <dbReference type="EMBL" id="SBS14157.1"/>
    </source>
</evidence>